<evidence type="ECO:0000256" key="1">
    <source>
        <dbReference type="ARBA" id="ARBA00008580"/>
    </source>
</evidence>
<dbReference type="Proteomes" id="UP000534783">
    <property type="component" value="Unassembled WGS sequence"/>
</dbReference>
<dbReference type="Pfam" id="PF03693">
    <property type="entry name" value="ParD_antitoxin"/>
    <property type="match status" value="1"/>
</dbReference>
<accession>A0A7X6ID93</accession>
<dbReference type="Gene3D" id="6.10.10.120">
    <property type="entry name" value="Antitoxin ParD1-like"/>
    <property type="match status" value="1"/>
</dbReference>
<proteinExistence type="inferred from homology"/>
<feature type="coiled-coil region" evidence="3">
    <location>
        <begin position="27"/>
        <end position="58"/>
    </location>
</feature>
<comment type="similarity">
    <text evidence="1">Belongs to the ParD antitoxin family.</text>
</comment>
<gene>
    <name evidence="4" type="ORF">MNODULE_23255</name>
</gene>
<evidence type="ECO:0000313" key="5">
    <source>
        <dbReference type="Proteomes" id="UP000534783"/>
    </source>
</evidence>
<keyword evidence="5" id="KW-1185">Reference proteome</keyword>
<dbReference type="RefSeq" id="WP_168063636.1">
    <property type="nucleotide sequence ID" value="NZ_VTOW01000009.1"/>
</dbReference>
<dbReference type="EMBL" id="VTOW01000009">
    <property type="protein sequence ID" value="NKE73676.1"/>
    <property type="molecule type" value="Genomic_DNA"/>
</dbReference>
<dbReference type="InterPro" id="IPR022789">
    <property type="entry name" value="ParD"/>
</dbReference>
<dbReference type="PANTHER" id="PTHR36582">
    <property type="entry name" value="ANTITOXIN PARD"/>
    <property type="match status" value="1"/>
</dbReference>
<protein>
    <submittedName>
        <fullName evidence="4">Type II toxin-antitoxin system ParD family antitoxin</fullName>
    </submittedName>
</protein>
<evidence type="ECO:0000313" key="4">
    <source>
        <dbReference type="EMBL" id="NKE73676.1"/>
    </source>
</evidence>
<comment type="caution">
    <text evidence="4">The sequence shown here is derived from an EMBL/GenBank/DDBJ whole genome shotgun (WGS) entry which is preliminary data.</text>
</comment>
<organism evidence="4 5">
    <name type="scientific">Candidatus Manganitrophus noduliformans</name>
    <dbReference type="NCBI Taxonomy" id="2606439"/>
    <lineage>
        <taxon>Bacteria</taxon>
        <taxon>Pseudomonadati</taxon>
        <taxon>Nitrospirota</taxon>
        <taxon>Nitrospiria</taxon>
        <taxon>Candidatus Troglogloeales</taxon>
        <taxon>Candidatus Manganitrophaceae</taxon>
        <taxon>Candidatus Manganitrophus</taxon>
    </lineage>
</organism>
<reference evidence="4 5" key="1">
    <citation type="journal article" date="2020" name="Nature">
        <title>Bacterial chemolithoautotrophy via manganese oxidation.</title>
        <authorList>
            <person name="Yu H."/>
            <person name="Leadbetter J.R."/>
        </authorList>
    </citation>
    <scope>NUCLEOTIDE SEQUENCE [LARGE SCALE GENOMIC DNA]</scope>
    <source>
        <strain evidence="4 5">Mn-1</strain>
    </source>
</reference>
<evidence type="ECO:0000256" key="3">
    <source>
        <dbReference type="SAM" id="Coils"/>
    </source>
</evidence>
<dbReference type="NCBIfam" id="TIGR02606">
    <property type="entry name" value="antidote_CC2985"/>
    <property type="match status" value="1"/>
</dbReference>
<evidence type="ECO:0000256" key="2">
    <source>
        <dbReference type="ARBA" id="ARBA00022649"/>
    </source>
</evidence>
<dbReference type="InterPro" id="IPR038296">
    <property type="entry name" value="ParD_sf"/>
</dbReference>
<dbReference type="InterPro" id="IPR010985">
    <property type="entry name" value="Ribbon_hlx_hlx"/>
</dbReference>
<dbReference type="PANTHER" id="PTHR36582:SF2">
    <property type="entry name" value="ANTITOXIN PARD"/>
    <property type="match status" value="1"/>
</dbReference>
<dbReference type="CDD" id="cd22231">
    <property type="entry name" value="RHH_NikR_HicB-like"/>
    <property type="match status" value="1"/>
</dbReference>
<keyword evidence="2" id="KW-1277">Toxin-antitoxin system</keyword>
<dbReference type="GO" id="GO:0006355">
    <property type="term" value="P:regulation of DNA-templated transcription"/>
    <property type="evidence" value="ECO:0007669"/>
    <property type="project" value="InterPro"/>
</dbReference>
<sequence>MSMNINLTPQLEQMVREKVASGLYTSASEVVREALRLMEEKDRLRAAKLEQLREAIQEGLNSGPATPFDIEEVKREGRKRLAARTKKPGA</sequence>
<dbReference type="AlphaFoldDB" id="A0A7X6ID93"/>
<dbReference type="SUPFAM" id="SSF47598">
    <property type="entry name" value="Ribbon-helix-helix"/>
    <property type="match status" value="1"/>
</dbReference>
<keyword evidence="3" id="KW-0175">Coiled coil</keyword>
<name>A0A7X6ID93_9BACT</name>